<evidence type="ECO:0000313" key="3">
    <source>
        <dbReference type="Proteomes" id="UP001601992"/>
    </source>
</evidence>
<dbReference type="EMBL" id="JBIAQY010000001">
    <property type="protein sequence ID" value="MFF3566974.1"/>
    <property type="molecule type" value="Genomic_DNA"/>
</dbReference>
<keyword evidence="1" id="KW-0732">Signal</keyword>
<organism evidence="2 3">
    <name type="scientific">Nocardia jiangxiensis</name>
    <dbReference type="NCBI Taxonomy" id="282685"/>
    <lineage>
        <taxon>Bacteria</taxon>
        <taxon>Bacillati</taxon>
        <taxon>Actinomycetota</taxon>
        <taxon>Actinomycetes</taxon>
        <taxon>Mycobacteriales</taxon>
        <taxon>Nocardiaceae</taxon>
        <taxon>Nocardia</taxon>
    </lineage>
</organism>
<evidence type="ECO:0000256" key="1">
    <source>
        <dbReference type="SAM" id="SignalP"/>
    </source>
</evidence>
<proteinExistence type="predicted"/>
<dbReference type="InterPro" id="IPR015286">
    <property type="entry name" value="Porin_fam_mycobact-type"/>
</dbReference>
<dbReference type="Proteomes" id="UP001601992">
    <property type="component" value="Unassembled WGS sequence"/>
</dbReference>
<feature type="signal peptide" evidence="1">
    <location>
        <begin position="1"/>
        <end position="30"/>
    </location>
</feature>
<dbReference type="RefSeq" id="WP_040828082.1">
    <property type="nucleotide sequence ID" value="NZ_JBIAQY010000001.1"/>
</dbReference>
<name>A0ABW6RVF8_9NOCA</name>
<evidence type="ECO:0000313" key="2">
    <source>
        <dbReference type="EMBL" id="MFF3566974.1"/>
    </source>
</evidence>
<comment type="caution">
    <text evidence="2">The sequence shown here is derived from an EMBL/GenBank/DDBJ whole genome shotgun (WGS) entry which is preliminary data.</text>
</comment>
<dbReference type="Gene3D" id="2.60.40.1650">
    <property type="entry name" value="Porin MspA (Ig-like beta-sandwich domain)"/>
    <property type="match status" value="1"/>
</dbReference>
<dbReference type="Pfam" id="PF09203">
    <property type="entry name" value="MspA"/>
    <property type="match status" value="1"/>
</dbReference>
<feature type="chain" id="PRO_5045930580" evidence="1">
    <location>
        <begin position="31"/>
        <end position="231"/>
    </location>
</feature>
<gene>
    <name evidence="2" type="ORF">ACFYXQ_04240</name>
</gene>
<sequence length="231" mass="23426">MNTVRMGLLARLAGIGLAATAAFGYFSVGAADADTFVPLPGGHITQTMGDGTVVNVDITGESANINPSLNATPLSRNAWTSGHAEVNLTGGAAKDPKTATRLIVGYIVGCQVDLSGGIVPGVDASGTADLSTNPATVSGTGGASTTLTLAAGQAKVLNLLDVEAPDDFGTDTHNPFQQVTGPHQSLTWHDETFAVDGCGGYAQARSFAQAKVYTPSSIGYVTVWGKPFSIG</sequence>
<protein>
    <submittedName>
        <fullName evidence="2">MspA family porin</fullName>
    </submittedName>
</protein>
<reference evidence="2 3" key="1">
    <citation type="submission" date="2024-10" db="EMBL/GenBank/DDBJ databases">
        <title>The Natural Products Discovery Center: Release of the First 8490 Sequenced Strains for Exploring Actinobacteria Biosynthetic Diversity.</title>
        <authorList>
            <person name="Kalkreuter E."/>
            <person name="Kautsar S.A."/>
            <person name="Yang D."/>
            <person name="Bader C.D."/>
            <person name="Teijaro C.N."/>
            <person name="Fluegel L."/>
            <person name="Davis C.M."/>
            <person name="Simpson J.R."/>
            <person name="Lauterbach L."/>
            <person name="Steele A.D."/>
            <person name="Gui C."/>
            <person name="Meng S."/>
            <person name="Li G."/>
            <person name="Viehrig K."/>
            <person name="Ye F."/>
            <person name="Su P."/>
            <person name="Kiefer A.F."/>
            <person name="Nichols A."/>
            <person name="Cepeda A.J."/>
            <person name="Yan W."/>
            <person name="Fan B."/>
            <person name="Jiang Y."/>
            <person name="Adhikari A."/>
            <person name="Zheng C.-J."/>
            <person name="Schuster L."/>
            <person name="Cowan T.M."/>
            <person name="Smanski M.J."/>
            <person name="Chevrette M.G."/>
            <person name="De Carvalho L.P.S."/>
            <person name="Shen B."/>
        </authorList>
    </citation>
    <scope>NUCLEOTIDE SEQUENCE [LARGE SCALE GENOMIC DNA]</scope>
    <source>
        <strain evidence="2 3">NPDC002593</strain>
    </source>
</reference>
<accession>A0ABW6RVF8</accession>
<keyword evidence="3" id="KW-1185">Reference proteome</keyword>